<accession>A0AAD4SIJ7</accession>
<gene>
    <name evidence="2" type="ORF">MKW98_013944</name>
</gene>
<evidence type="ECO:0000313" key="3">
    <source>
        <dbReference type="Proteomes" id="UP001202328"/>
    </source>
</evidence>
<evidence type="ECO:0000256" key="1">
    <source>
        <dbReference type="SAM" id="MobiDB-lite"/>
    </source>
</evidence>
<keyword evidence="3" id="KW-1185">Reference proteome</keyword>
<dbReference type="Proteomes" id="UP001202328">
    <property type="component" value="Unassembled WGS sequence"/>
</dbReference>
<protein>
    <submittedName>
        <fullName evidence="2">Uncharacterized protein</fullName>
    </submittedName>
</protein>
<organism evidence="2 3">
    <name type="scientific">Papaver atlanticum</name>
    <dbReference type="NCBI Taxonomy" id="357466"/>
    <lineage>
        <taxon>Eukaryota</taxon>
        <taxon>Viridiplantae</taxon>
        <taxon>Streptophyta</taxon>
        <taxon>Embryophyta</taxon>
        <taxon>Tracheophyta</taxon>
        <taxon>Spermatophyta</taxon>
        <taxon>Magnoliopsida</taxon>
        <taxon>Ranunculales</taxon>
        <taxon>Papaveraceae</taxon>
        <taxon>Papaveroideae</taxon>
        <taxon>Papaver</taxon>
    </lineage>
</organism>
<reference evidence="2" key="1">
    <citation type="submission" date="2022-04" db="EMBL/GenBank/DDBJ databases">
        <title>A functionally conserved STORR gene fusion in Papaver species that diverged 16.8 million years ago.</title>
        <authorList>
            <person name="Catania T."/>
        </authorList>
    </citation>
    <scope>NUCLEOTIDE SEQUENCE</scope>
    <source>
        <strain evidence="2">S-188037</strain>
    </source>
</reference>
<dbReference type="AlphaFoldDB" id="A0AAD4SIJ7"/>
<dbReference type="EMBL" id="JAJJMB010010315">
    <property type="protein sequence ID" value="KAI3909527.1"/>
    <property type="molecule type" value="Genomic_DNA"/>
</dbReference>
<comment type="caution">
    <text evidence="2">The sequence shown here is derived from an EMBL/GenBank/DDBJ whole genome shotgun (WGS) entry which is preliminary data.</text>
</comment>
<proteinExistence type="predicted"/>
<feature type="compositionally biased region" description="Polar residues" evidence="1">
    <location>
        <begin position="1"/>
        <end position="19"/>
    </location>
</feature>
<evidence type="ECO:0000313" key="2">
    <source>
        <dbReference type="EMBL" id="KAI3909527.1"/>
    </source>
</evidence>
<name>A0AAD4SIJ7_9MAGN</name>
<feature type="region of interest" description="Disordered" evidence="1">
    <location>
        <begin position="1"/>
        <end position="29"/>
    </location>
</feature>
<sequence length="235" mass="25857">MSAITPTNPQAKKSSSSDPISRRANLGQKLVPPEAEVNISVLEHKDEFYSPAFLFEESSSSDPISRRANLVPPEAVIRLLPAKGCEEVDDVYFPGYFSEEDASCVPPVLNPADKVNPSDEVDEVDNAVIRLSSSSDPISRRANLVPPEAVIGLLPAKGCDIEEDASCIPPVLNPADKLILPLSNSSQQKDVIMRRWTRFTFQASSLRRMLLSFLLTSILLMRPIPLISNQMVWSL</sequence>